<evidence type="ECO:0000313" key="2">
    <source>
        <dbReference type="Proteomes" id="UP000829196"/>
    </source>
</evidence>
<dbReference type="OrthoDB" id="17536at2759"/>
<dbReference type="AlphaFoldDB" id="A0A8T3C0K6"/>
<dbReference type="PANTHER" id="PTHR37227:SF2">
    <property type="entry name" value="OS01G0219000 PROTEIN"/>
    <property type="match status" value="1"/>
</dbReference>
<reference evidence="1" key="1">
    <citation type="journal article" date="2022" name="Front. Genet.">
        <title>Chromosome-Scale Assembly of the Dendrobium nobile Genome Provides Insights Into the Molecular Mechanism of the Biosynthesis of the Medicinal Active Ingredient of Dendrobium.</title>
        <authorList>
            <person name="Xu Q."/>
            <person name="Niu S.-C."/>
            <person name="Li K.-L."/>
            <person name="Zheng P.-J."/>
            <person name="Zhang X.-J."/>
            <person name="Jia Y."/>
            <person name="Liu Y."/>
            <person name="Niu Y.-X."/>
            <person name="Yu L.-H."/>
            <person name="Chen D.-F."/>
            <person name="Zhang G.-Q."/>
        </authorList>
    </citation>
    <scope>NUCLEOTIDE SEQUENCE</scope>
    <source>
        <tissue evidence="1">Leaf</tissue>
    </source>
</reference>
<accession>A0A8T3C0K6</accession>
<keyword evidence="2" id="KW-1185">Reference proteome</keyword>
<gene>
    <name evidence="1" type="ORF">KFK09_003558</name>
</gene>
<organism evidence="1 2">
    <name type="scientific">Dendrobium nobile</name>
    <name type="common">Orchid</name>
    <dbReference type="NCBI Taxonomy" id="94219"/>
    <lineage>
        <taxon>Eukaryota</taxon>
        <taxon>Viridiplantae</taxon>
        <taxon>Streptophyta</taxon>
        <taxon>Embryophyta</taxon>
        <taxon>Tracheophyta</taxon>
        <taxon>Spermatophyta</taxon>
        <taxon>Magnoliopsida</taxon>
        <taxon>Liliopsida</taxon>
        <taxon>Asparagales</taxon>
        <taxon>Orchidaceae</taxon>
        <taxon>Epidendroideae</taxon>
        <taxon>Malaxideae</taxon>
        <taxon>Dendrobiinae</taxon>
        <taxon>Dendrobium</taxon>
    </lineage>
</organism>
<sequence length="246" mass="27351">MDDVLTELPPPSRFFEEDLDNFATPPPSLPPPFLRLNPNPPTLCPSILIIAISAPSLALLRRIAHKTRIGNLILPETNISSKSCNIYSIDRQPSPAIIAALNHKVSYERSRAVAKALLDEIRGERVLILDSIKVESYRSRLLTDEAVGFKLETSSERLGDDRLIRDWEYLPSGSLMAGVGAAMVVECQMRGSKATMCATWPEDEWSAALMKLRDVMRDLGFDLDGDESGDDDEIKVSSRFCSELYV</sequence>
<dbReference type="PANTHER" id="PTHR37227">
    <property type="entry name" value="OS01G0219000 PROTEIN"/>
    <property type="match status" value="1"/>
</dbReference>
<evidence type="ECO:0000313" key="1">
    <source>
        <dbReference type="EMBL" id="KAI0524194.1"/>
    </source>
</evidence>
<proteinExistence type="predicted"/>
<comment type="caution">
    <text evidence="1">The sequence shown here is derived from an EMBL/GenBank/DDBJ whole genome shotgun (WGS) entry which is preliminary data.</text>
</comment>
<protein>
    <submittedName>
        <fullName evidence="1">Uncharacterized protein</fullName>
    </submittedName>
</protein>
<dbReference type="Proteomes" id="UP000829196">
    <property type="component" value="Unassembled WGS sequence"/>
</dbReference>
<dbReference type="EMBL" id="JAGYWB010000004">
    <property type="protein sequence ID" value="KAI0524194.1"/>
    <property type="molecule type" value="Genomic_DNA"/>
</dbReference>
<name>A0A8T3C0K6_DENNO</name>